<comment type="pathway">
    <text evidence="3">Nitrogen metabolism; nitrate reduction (assimilation).</text>
</comment>
<dbReference type="PROSITE" id="PS00365">
    <property type="entry name" value="NIR_SIR"/>
    <property type="match status" value="1"/>
</dbReference>
<dbReference type="InterPro" id="IPR006067">
    <property type="entry name" value="NO2/SO3_Rdtase_4Fe4S_dom"/>
</dbReference>
<dbReference type="SUPFAM" id="SSF55124">
    <property type="entry name" value="Nitrite/Sulfite reductase N-terminal domain-like"/>
    <property type="match status" value="2"/>
</dbReference>
<keyword evidence="8" id="KW-0560">Oxidoreductase</keyword>
<evidence type="ECO:0000256" key="14">
    <source>
        <dbReference type="ARBA" id="ARBA00048538"/>
    </source>
</evidence>
<feature type="domain" description="Nitrite/Sulfite reductase ferredoxin-like" evidence="16">
    <location>
        <begin position="120"/>
        <end position="189"/>
    </location>
</feature>
<dbReference type="PRINTS" id="PR00397">
    <property type="entry name" value="SIROHAEM"/>
</dbReference>
<comment type="cofactor">
    <cofactor evidence="2">
        <name>[4Fe-4S] cluster</name>
        <dbReference type="ChEBI" id="CHEBI:49883"/>
    </cofactor>
</comment>
<gene>
    <name evidence="17" type="ORF">RND71_003567</name>
</gene>
<evidence type="ECO:0000313" key="18">
    <source>
        <dbReference type="Proteomes" id="UP001291623"/>
    </source>
</evidence>
<dbReference type="AlphaFoldDB" id="A0AAE1SYV1"/>
<keyword evidence="5" id="KW-0004">4Fe-4S</keyword>
<feature type="domain" description="Nitrite/sulphite reductase 4Fe-4S" evidence="15">
    <location>
        <begin position="198"/>
        <end position="356"/>
    </location>
</feature>
<dbReference type="Pfam" id="PF01077">
    <property type="entry name" value="NIR_SIR"/>
    <property type="match status" value="2"/>
</dbReference>
<dbReference type="Proteomes" id="UP001291623">
    <property type="component" value="Unassembled WGS sequence"/>
</dbReference>
<feature type="domain" description="Nitrite/Sulfite reductase ferredoxin-like" evidence="16">
    <location>
        <begin position="380"/>
        <end position="444"/>
    </location>
</feature>
<keyword evidence="11" id="KW-0534">Nitrate assimilation</keyword>
<dbReference type="InterPro" id="IPR006066">
    <property type="entry name" value="NO2/SO3_Rdtase_FeS/sirohaem_BS"/>
</dbReference>
<dbReference type="InterPro" id="IPR045854">
    <property type="entry name" value="NO2/SO3_Rdtase_4Fe4S_sf"/>
</dbReference>
<evidence type="ECO:0000256" key="4">
    <source>
        <dbReference type="ARBA" id="ARBA00010429"/>
    </source>
</evidence>
<name>A0AAE1SYV1_9SOLA</name>
<evidence type="ECO:0000256" key="5">
    <source>
        <dbReference type="ARBA" id="ARBA00022485"/>
    </source>
</evidence>
<dbReference type="GO" id="GO:0042128">
    <property type="term" value="P:nitrate assimilation"/>
    <property type="evidence" value="ECO:0007669"/>
    <property type="project" value="UniProtKB-KW"/>
</dbReference>
<evidence type="ECO:0000256" key="10">
    <source>
        <dbReference type="ARBA" id="ARBA00023014"/>
    </source>
</evidence>
<evidence type="ECO:0000256" key="12">
    <source>
        <dbReference type="ARBA" id="ARBA00038893"/>
    </source>
</evidence>
<keyword evidence="6" id="KW-0349">Heme</keyword>
<dbReference type="EMBL" id="JAVYJV010000002">
    <property type="protein sequence ID" value="KAK4377271.1"/>
    <property type="molecule type" value="Genomic_DNA"/>
</dbReference>
<dbReference type="Gene3D" id="3.90.480.20">
    <property type="match status" value="1"/>
</dbReference>
<evidence type="ECO:0000256" key="13">
    <source>
        <dbReference type="ARBA" id="ARBA00040459"/>
    </source>
</evidence>
<dbReference type="InterPro" id="IPR005117">
    <property type="entry name" value="NiRdtase/SiRdtase_haem-b_fer"/>
</dbReference>
<protein>
    <recommendedName>
        <fullName evidence="13">Ferredoxin--nitrite reductase, chloroplastic</fullName>
        <ecNumber evidence="12">1.7.7.1</ecNumber>
    </recommendedName>
</protein>
<evidence type="ECO:0000256" key="2">
    <source>
        <dbReference type="ARBA" id="ARBA00001966"/>
    </source>
</evidence>
<dbReference type="EC" id="1.7.7.1" evidence="12"/>
<evidence type="ECO:0000256" key="11">
    <source>
        <dbReference type="ARBA" id="ARBA00023063"/>
    </source>
</evidence>
<dbReference type="GO" id="GO:0046872">
    <property type="term" value="F:metal ion binding"/>
    <property type="evidence" value="ECO:0007669"/>
    <property type="project" value="UniProtKB-KW"/>
</dbReference>
<evidence type="ECO:0000256" key="6">
    <source>
        <dbReference type="ARBA" id="ARBA00022617"/>
    </source>
</evidence>
<dbReference type="Gene3D" id="3.30.413.10">
    <property type="entry name" value="Sulfite Reductase Hemoprotein, domain 1"/>
    <property type="match status" value="2"/>
</dbReference>
<evidence type="ECO:0000259" key="15">
    <source>
        <dbReference type="Pfam" id="PF01077"/>
    </source>
</evidence>
<keyword evidence="9" id="KW-0408">Iron</keyword>
<keyword evidence="10" id="KW-0411">Iron-sulfur</keyword>
<dbReference type="GO" id="GO:0048307">
    <property type="term" value="F:ferredoxin-nitrite reductase activity"/>
    <property type="evidence" value="ECO:0007669"/>
    <property type="project" value="UniProtKB-EC"/>
</dbReference>
<evidence type="ECO:0000313" key="17">
    <source>
        <dbReference type="EMBL" id="KAK4377271.1"/>
    </source>
</evidence>
<accession>A0AAE1SYV1</accession>
<dbReference type="InterPro" id="IPR051329">
    <property type="entry name" value="NIR_SIR_4Fe-4S"/>
</dbReference>
<dbReference type="SUPFAM" id="SSF56014">
    <property type="entry name" value="Nitrite and sulphite reductase 4Fe-4S domain-like"/>
    <property type="match status" value="2"/>
</dbReference>
<organism evidence="17 18">
    <name type="scientific">Anisodus tanguticus</name>
    <dbReference type="NCBI Taxonomy" id="243964"/>
    <lineage>
        <taxon>Eukaryota</taxon>
        <taxon>Viridiplantae</taxon>
        <taxon>Streptophyta</taxon>
        <taxon>Embryophyta</taxon>
        <taxon>Tracheophyta</taxon>
        <taxon>Spermatophyta</taxon>
        <taxon>Magnoliopsida</taxon>
        <taxon>eudicotyledons</taxon>
        <taxon>Gunneridae</taxon>
        <taxon>Pentapetalae</taxon>
        <taxon>asterids</taxon>
        <taxon>lamiids</taxon>
        <taxon>Solanales</taxon>
        <taxon>Solanaceae</taxon>
        <taxon>Solanoideae</taxon>
        <taxon>Hyoscyameae</taxon>
        <taxon>Anisodus</taxon>
    </lineage>
</organism>
<keyword evidence="7" id="KW-0479">Metal-binding</keyword>
<dbReference type="InterPro" id="IPR036136">
    <property type="entry name" value="Nit/Sulf_reduc_fer-like_dom_sf"/>
</dbReference>
<reference evidence="17" key="1">
    <citation type="submission" date="2023-12" db="EMBL/GenBank/DDBJ databases">
        <title>Genome assembly of Anisodus tanguticus.</title>
        <authorList>
            <person name="Wang Y.-J."/>
        </authorList>
    </citation>
    <scope>NUCLEOTIDE SEQUENCE</scope>
    <source>
        <strain evidence="17">KB-2021</strain>
        <tissue evidence="17">Leaf</tissue>
    </source>
</reference>
<keyword evidence="18" id="KW-1185">Reference proteome</keyword>
<dbReference type="PANTHER" id="PTHR32439">
    <property type="entry name" value="FERREDOXIN--NITRITE REDUCTASE, CHLOROPLASTIC"/>
    <property type="match status" value="1"/>
</dbReference>
<evidence type="ECO:0000259" key="16">
    <source>
        <dbReference type="Pfam" id="PF03460"/>
    </source>
</evidence>
<comment type="caution">
    <text evidence="17">The sequence shown here is derived from an EMBL/GenBank/DDBJ whole genome shotgun (WGS) entry which is preliminary data.</text>
</comment>
<dbReference type="GO" id="GO:0051539">
    <property type="term" value="F:4 iron, 4 sulfur cluster binding"/>
    <property type="evidence" value="ECO:0007669"/>
    <property type="project" value="UniProtKB-KW"/>
</dbReference>
<comment type="cofactor">
    <cofactor evidence="1">
        <name>siroheme</name>
        <dbReference type="ChEBI" id="CHEBI:60052"/>
    </cofactor>
</comment>
<dbReference type="Pfam" id="PF03460">
    <property type="entry name" value="NIR_SIR_ferr"/>
    <property type="match status" value="2"/>
</dbReference>
<comment type="similarity">
    <text evidence="4">Belongs to the nitrite and sulfite reductase 4Fe-4S domain family.</text>
</comment>
<sequence length="585" mass="65787">MASFSVKFSTISLQKSNRFSRLHATPPQTVAVPPSSGAAEIAAERLEPRVEEKDGYWVLKEKFRQGINPAEKAKIEKEPMKLFTENGIEDLAKISLEEIDKTKLTKDDIDVRLKWLGLFHRRKQHYGRFMMRLKLPNGVTTSAQTRYLGSVIRKYGKDGCADVTTRQNWQIRGVVLPDVPEILKGLDEVGLTSLQSGMDNVRNPVGNPLAGIDPHEIVDTRPYTNLLSQYVTANFRGNVDVTNLPRKWNVCVIGSHDLYEHPHINDLAYMPATKDGRFGFNLLVGGFFSPKRCAEAIPLDAWVPADDVIPVCKAILEAYRDLGTRGNRQKTRMMWLIDELGVEGFRAEVVKRMPQKKLERESSEDLVQKQWERREYLGVHPQKQEGYSFVGLHIPVGRVQADDMDELARLADEYGSGELRLTVEQNIIIPNVENSKIDALLNEPLLKNRFSPDPPILMRNLVACTGNQFCGQAIIETKARSMKITEEIQRLVSVTQPVRMHWTGCPNSCAQVQVADIGFMGCLTRKEGKTVEGADVFLGGRIGSDSHLGDVYKKSVPCEDLVPIIVDLLVNNFGAVPREREETEE</sequence>
<dbReference type="PANTHER" id="PTHR32439:SF0">
    <property type="entry name" value="FERREDOXIN--NITRITE REDUCTASE, CHLOROPLASTIC"/>
    <property type="match status" value="1"/>
</dbReference>
<evidence type="ECO:0000256" key="9">
    <source>
        <dbReference type="ARBA" id="ARBA00023004"/>
    </source>
</evidence>
<proteinExistence type="inferred from homology"/>
<evidence type="ECO:0000256" key="7">
    <source>
        <dbReference type="ARBA" id="ARBA00022723"/>
    </source>
</evidence>
<evidence type="ECO:0000256" key="1">
    <source>
        <dbReference type="ARBA" id="ARBA00001929"/>
    </source>
</evidence>
<dbReference type="GO" id="GO:0020037">
    <property type="term" value="F:heme binding"/>
    <property type="evidence" value="ECO:0007669"/>
    <property type="project" value="InterPro"/>
</dbReference>
<comment type="catalytic activity">
    <reaction evidence="14">
        <text>6 oxidized [2Fe-2S]-[ferredoxin] + NH4(+) + 2 H2O = nitrite + 6 reduced [2Fe-2S]-[ferredoxin] + 8 H(+)</text>
        <dbReference type="Rhea" id="RHEA:18041"/>
        <dbReference type="Rhea" id="RHEA-COMP:10000"/>
        <dbReference type="Rhea" id="RHEA-COMP:10001"/>
        <dbReference type="ChEBI" id="CHEBI:15377"/>
        <dbReference type="ChEBI" id="CHEBI:15378"/>
        <dbReference type="ChEBI" id="CHEBI:16301"/>
        <dbReference type="ChEBI" id="CHEBI:28938"/>
        <dbReference type="ChEBI" id="CHEBI:33737"/>
        <dbReference type="ChEBI" id="CHEBI:33738"/>
        <dbReference type="EC" id="1.7.7.1"/>
    </reaction>
</comment>
<dbReference type="NCBIfam" id="NF007125">
    <property type="entry name" value="PRK09566.1"/>
    <property type="match status" value="1"/>
</dbReference>
<feature type="domain" description="Nitrite/sulphite reductase 4Fe-4S" evidence="15">
    <location>
        <begin position="458"/>
        <end position="567"/>
    </location>
</feature>
<evidence type="ECO:0000256" key="8">
    <source>
        <dbReference type="ARBA" id="ARBA00023002"/>
    </source>
</evidence>
<evidence type="ECO:0000256" key="3">
    <source>
        <dbReference type="ARBA" id="ARBA00005096"/>
    </source>
</evidence>